<dbReference type="Pfam" id="PF00076">
    <property type="entry name" value="RRM_1"/>
    <property type="match status" value="1"/>
</dbReference>
<feature type="region of interest" description="Disordered" evidence="2">
    <location>
        <begin position="70"/>
        <end position="126"/>
    </location>
</feature>
<evidence type="ECO:0000313" key="5">
    <source>
        <dbReference type="Proteomes" id="UP000199031"/>
    </source>
</evidence>
<accession>A0A1I5TFX7</accession>
<protein>
    <submittedName>
        <fullName evidence="4">RNA recognition motif. (A.k.a. RRM, RBD, or RNP domain)</fullName>
    </submittedName>
</protein>
<name>A0A1I5TFX7_9BACT</name>
<organism evidence="4 5">
    <name type="scientific">Parafilimonas terrae</name>
    <dbReference type="NCBI Taxonomy" id="1465490"/>
    <lineage>
        <taxon>Bacteria</taxon>
        <taxon>Pseudomonadati</taxon>
        <taxon>Bacteroidota</taxon>
        <taxon>Chitinophagia</taxon>
        <taxon>Chitinophagales</taxon>
        <taxon>Chitinophagaceae</taxon>
        <taxon>Parafilimonas</taxon>
    </lineage>
</organism>
<evidence type="ECO:0000259" key="3">
    <source>
        <dbReference type="PROSITE" id="PS50102"/>
    </source>
</evidence>
<feature type="domain" description="RRM" evidence="3">
    <location>
        <begin position="1"/>
        <end position="79"/>
    </location>
</feature>
<dbReference type="EMBL" id="FOXQ01000002">
    <property type="protein sequence ID" value="SFP81306.1"/>
    <property type="molecule type" value="Genomic_DNA"/>
</dbReference>
<sequence>MKLFVTGFPNDFDDTDLKEMFELYGTVTSARFVMDRNTGRRKSFGFVEMPDSLEALQTIEALDGAGIKGKKLSVKKAEERSEGSGGRDSYRSSSRDNYRSGGRDNYRSSRDRDNDRDGGDFNRRRF</sequence>
<dbReference type="OrthoDB" id="9798855at2"/>
<dbReference type="PROSITE" id="PS50102">
    <property type="entry name" value="RRM"/>
    <property type="match status" value="1"/>
</dbReference>
<dbReference type="InterPro" id="IPR012677">
    <property type="entry name" value="Nucleotide-bd_a/b_plait_sf"/>
</dbReference>
<dbReference type="Gene3D" id="3.30.70.330">
    <property type="match status" value="1"/>
</dbReference>
<dbReference type="InterPro" id="IPR000504">
    <property type="entry name" value="RRM_dom"/>
</dbReference>
<reference evidence="4 5" key="1">
    <citation type="submission" date="2016-10" db="EMBL/GenBank/DDBJ databases">
        <authorList>
            <person name="de Groot N.N."/>
        </authorList>
    </citation>
    <scope>NUCLEOTIDE SEQUENCE [LARGE SCALE GENOMIC DNA]</scope>
    <source>
        <strain evidence="4 5">DSM 28286</strain>
    </source>
</reference>
<dbReference type="SMART" id="SM00360">
    <property type="entry name" value="RRM"/>
    <property type="match status" value="1"/>
</dbReference>
<gene>
    <name evidence="4" type="ORF">SAMN05444277_10279</name>
</gene>
<evidence type="ECO:0000256" key="1">
    <source>
        <dbReference type="ARBA" id="ARBA00022884"/>
    </source>
</evidence>
<dbReference type="AlphaFoldDB" id="A0A1I5TFX7"/>
<dbReference type="InterPro" id="IPR035979">
    <property type="entry name" value="RBD_domain_sf"/>
</dbReference>
<dbReference type="Proteomes" id="UP000199031">
    <property type="component" value="Unassembled WGS sequence"/>
</dbReference>
<keyword evidence="1" id="KW-0694">RNA-binding</keyword>
<evidence type="ECO:0000313" key="4">
    <source>
        <dbReference type="EMBL" id="SFP81306.1"/>
    </source>
</evidence>
<feature type="compositionally biased region" description="Basic and acidic residues" evidence="2">
    <location>
        <begin position="88"/>
        <end position="126"/>
    </location>
</feature>
<dbReference type="SUPFAM" id="SSF54928">
    <property type="entry name" value="RNA-binding domain, RBD"/>
    <property type="match status" value="1"/>
</dbReference>
<dbReference type="STRING" id="1465490.SAMN05444277_10279"/>
<dbReference type="PANTHER" id="PTHR48027">
    <property type="entry name" value="HETEROGENEOUS NUCLEAR RIBONUCLEOPROTEIN 87F-RELATED"/>
    <property type="match status" value="1"/>
</dbReference>
<keyword evidence="5" id="KW-1185">Reference proteome</keyword>
<evidence type="ECO:0000256" key="2">
    <source>
        <dbReference type="SAM" id="MobiDB-lite"/>
    </source>
</evidence>
<proteinExistence type="predicted"/>
<dbReference type="GO" id="GO:0003723">
    <property type="term" value="F:RNA binding"/>
    <property type="evidence" value="ECO:0007669"/>
    <property type="project" value="UniProtKB-KW"/>
</dbReference>
<dbReference type="RefSeq" id="WP_090655516.1">
    <property type="nucleotide sequence ID" value="NZ_FOXQ01000002.1"/>
</dbReference>
<dbReference type="InterPro" id="IPR052462">
    <property type="entry name" value="SLIRP/GR-RBP-like"/>
</dbReference>